<evidence type="ECO:0000259" key="6">
    <source>
        <dbReference type="PROSITE" id="PS50089"/>
    </source>
</evidence>
<proteinExistence type="predicted"/>
<keyword evidence="5" id="KW-0175">Coiled coil</keyword>
<name>A0A5N5SLR2_9CRUS</name>
<dbReference type="SUPFAM" id="SSF57850">
    <property type="entry name" value="RING/U-box"/>
    <property type="match status" value="1"/>
</dbReference>
<dbReference type="GO" id="GO:0008270">
    <property type="term" value="F:zinc ion binding"/>
    <property type="evidence" value="ECO:0007669"/>
    <property type="project" value="UniProtKB-KW"/>
</dbReference>
<keyword evidence="2 4" id="KW-0863">Zinc-finger</keyword>
<dbReference type="Proteomes" id="UP000326759">
    <property type="component" value="Unassembled WGS sequence"/>
</dbReference>
<evidence type="ECO:0000256" key="4">
    <source>
        <dbReference type="PROSITE-ProRule" id="PRU00175"/>
    </source>
</evidence>
<dbReference type="GO" id="GO:0016567">
    <property type="term" value="P:protein ubiquitination"/>
    <property type="evidence" value="ECO:0007669"/>
    <property type="project" value="TreeGrafter"/>
</dbReference>
<dbReference type="AlphaFoldDB" id="A0A5N5SLR2"/>
<evidence type="ECO:0000256" key="2">
    <source>
        <dbReference type="ARBA" id="ARBA00022771"/>
    </source>
</evidence>
<organism evidence="7 8">
    <name type="scientific">Armadillidium nasatum</name>
    <dbReference type="NCBI Taxonomy" id="96803"/>
    <lineage>
        <taxon>Eukaryota</taxon>
        <taxon>Metazoa</taxon>
        <taxon>Ecdysozoa</taxon>
        <taxon>Arthropoda</taxon>
        <taxon>Crustacea</taxon>
        <taxon>Multicrustacea</taxon>
        <taxon>Malacostraca</taxon>
        <taxon>Eumalacostraca</taxon>
        <taxon>Peracarida</taxon>
        <taxon>Isopoda</taxon>
        <taxon>Oniscidea</taxon>
        <taxon>Crinocheta</taxon>
        <taxon>Armadillidiidae</taxon>
        <taxon>Armadillidium</taxon>
    </lineage>
</organism>
<dbReference type="InterPro" id="IPR001841">
    <property type="entry name" value="Znf_RING"/>
</dbReference>
<keyword evidence="3" id="KW-0862">Zinc</keyword>
<comment type="caution">
    <text evidence="7">The sequence shown here is derived from an EMBL/GenBank/DDBJ whole genome shotgun (WGS) entry which is preliminary data.</text>
</comment>
<accession>A0A5N5SLR2</accession>
<dbReference type="OrthoDB" id="6106880at2759"/>
<dbReference type="PANTHER" id="PTHR22791">
    <property type="entry name" value="RING-TYPE DOMAIN-CONTAINING PROTEIN"/>
    <property type="match status" value="1"/>
</dbReference>
<dbReference type="GO" id="GO:0061630">
    <property type="term" value="F:ubiquitin protein ligase activity"/>
    <property type="evidence" value="ECO:0007669"/>
    <property type="project" value="TreeGrafter"/>
</dbReference>
<protein>
    <recommendedName>
        <fullName evidence="6">RING-type domain-containing protein</fullName>
    </recommendedName>
</protein>
<dbReference type="InterPro" id="IPR018957">
    <property type="entry name" value="Znf_C3HC4_RING-type"/>
</dbReference>
<evidence type="ECO:0000256" key="1">
    <source>
        <dbReference type="ARBA" id="ARBA00022723"/>
    </source>
</evidence>
<dbReference type="EMBL" id="SEYY01023949">
    <property type="protein sequence ID" value="KAB7494529.1"/>
    <property type="molecule type" value="Genomic_DNA"/>
</dbReference>
<dbReference type="PANTHER" id="PTHR22791:SF34">
    <property type="entry name" value="RING-TYPE DOMAIN-CONTAINING PROTEIN"/>
    <property type="match status" value="1"/>
</dbReference>
<keyword evidence="8" id="KW-1185">Reference proteome</keyword>
<dbReference type="PROSITE" id="PS50089">
    <property type="entry name" value="ZF_RING_2"/>
    <property type="match status" value="1"/>
</dbReference>
<feature type="domain" description="RING-type" evidence="6">
    <location>
        <begin position="22"/>
        <end position="63"/>
    </location>
</feature>
<dbReference type="InterPro" id="IPR013083">
    <property type="entry name" value="Znf_RING/FYVE/PHD"/>
</dbReference>
<dbReference type="SMART" id="SM00184">
    <property type="entry name" value="RING"/>
    <property type="match status" value="1"/>
</dbReference>
<dbReference type="InterPro" id="IPR051435">
    <property type="entry name" value="RING_finger_E3_ubiq-ligases"/>
</dbReference>
<reference evidence="7 8" key="1">
    <citation type="journal article" date="2019" name="PLoS Biol.">
        <title>Sex chromosomes control vertical transmission of feminizing Wolbachia symbionts in an isopod.</title>
        <authorList>
            <person name="Becking T."/>
            <person name="Chebbi M.A."/>
            <person name="Giraud I."/>
            <person name="Moumen B."/>
            <person name="Laverre T."/>
            <person name="Caubet Y."/>
            <person name="Peccoud J."/>
            <person name="Gilbert C."/>
            <person name="Cordaux R."/>
        </authorList>
    </citation>
    <scope>NUCLEOTIDE SEQUENCE [LARGE SCALE GENOMIC DNA]</scope>
    <source>
        <strain evidence="7">ANa2</strain>
        <tissue evidence="7">Whole body excluding digestive tract and cuticle</tissue>
    </source>
</reference>
<dbReference type="Pfam" id="PF00097">
    <property type="entry name" value="zf-C3HC4"/>
    <property type="match status" value="1"/>
</dbReference>
<evidence type="ECO:0000313" key="8">
    <source>
        <dbReference type="Proteomes" id="UP000326759"/>
    </source>
</evidence>
<feature type="coiled-coil region" evidence="5">
    <location>
        <begin position="95"/>
        <end position="136"/>
    </location>
</feature>
<gene>
    <name evidence="7" type="ORF">Anas_08629</name>
</gene>
<evidence type="ECO:0000256" key="3">
    <source>
        <dbReference type="ARBA" id="ARBA00022833"/>
    </source>
</evidence>
<sequence length="410" mass="47293">MNISNKYQTLIQIKINMSELLCQLCAEEYSENERIPKILKCGDTFCLPCLSGLVEFTKYCPTCYAKVTGPFSDLPTNKSLLKRPMQAPEDTRLRKEKLQQQLEEQKERVTKVQDVMSKLSQIVNSSKDKVNALKERTNNDGKEQFELEISFKSLEERLWKLDLALCCCYNPRIKANFILGSYPTKEKFLNDIVTELHKRKSIFAFKSEWYNTEVHWGRLNFKNGKLLIHSFATNTPSYPSLFVPFRDLQKCMCTENFGTFIFINEVPLVCKVQTWSSRTLDFVQLCSGEDGQSLKGLTAEKRIQPEDTEIIKVEISKPMVVENDYEFLRSLPSDITETTGEKIRIRMNDFICEIIKTSCPLLSTEEGECEVAAATCKHSEKIFSNDITEKVVKDCGIFILIDQNFNFSRH</sequence>
<evidence type="ECO:0000313" key="7">
    <source>
        <dbReference type="EMBL" id="KAB7494529.1"/>
    </source>
</evidence>
<evidence type="ECO:0000256" key="5">
    <source>
        <dbReference type="SAM" id="Coils"/>
    </source>
</evidence>
<keyword evidence="1" id="KW-0479">Metal-binding</keyword>
<dbReference type="Gene3D" id="3.30.40.10">
    <property type="entry name" value="Zinc/RING finger domain, C3HC4 (zinc finger)"/>
    <property type="match status" value="1"/>
</dbReference>